<feature type="transmembrane region" description="Helical" evidence="8">
    <location>
        <begin position="159"/>
        <end position="180"/>
    </location>
</feature>
<evidence type="ECO:0000256" key="6">
    <source>
        <dbReference type="ARBA" id="ARBA00023136"/>
    </source>
</evidence>
<dbReference type="GO" id="GO:0005737">
    <property type="term" value="C:cytoplasm"/>
    <property type="evidence" value="ECO:0007669"/>
    <property type="project" value="UniProtKB-ARBA"/>
</dbReference>
<gene>
    <name evidence="9" type="ORF">PECAL_1P11330</name>
</gene>
<protein>
    <recommendedName>
        <fullName evidence="8">Vesicle transport protein</fullName>
    </recommendedName>
</protein>
<keyword evidence="2 8" id="KW-0813">Transport</keyword>
<feature type="transmembrane region" description="Helical" evidence="8">
    <location>
        <begin position="66"/>
        <end position="87"/>
    </location>
</feature>
<comment type="function">
    <text evidence="8">May be involved in fusion of retrograde transport vesicles derived from an endocytic compartment with the Golgi complex.</text>
</comment>
<dbReference type="GO" id="GO:0016192">
    <property type="term" value="P:vesicle-mediated transport"/>
    <property type="evidence" value="ECO:0007669"/>
    <property type="project" value="InterPro"/>
</dbReference>
<evidence type="ECO:0000256" key="7">
    <source>
        <dbReference type="ARBA" id="ARBA00025800"/>
    </source>
</evidence>
<evidence type="ECO:0000313" key="10">
    <source>
        <dbReference type="Proteomes" id="UP000789595"/>
    </source>
</evidence>
<dbReference type="OrthoDB" id="73614at2759"/>
<organism evidence="9 10">
    <name type="scientific">Pelagomonas calceolata</name>
    <dbReference type="NCBI Taxonomy" id="35677"/>
    <lineage>
        <taxon>Eukaryota</taxon>
        <taxon>Sar</taxon>
        <taxon>Stramenopiles</taxon>
        <taxon>Ochrophyta</taxon>
        <taxon>Pelagophyceae</taxon>
        <taxon>Pelagomonadales</taxon>
        <taxon>Pelagomonadaceae</taxon>
        <taxon>Pelagomonas</taxon>
    </lineage>
</organism>
<comment type="caution">
    <text evidence="9">The sequence shown here is derived from an EMBL/GenBank/DDBJ whole genome shotgun (WGS) entry which is preliminary data.</text>
</comment>
<dbReference type="GO" id="GO:0012505">
    <property type="term" value="C:endomembrane system"/>
    <property type="evidence" value="ECO:0007669"/>
    <property type="project" value="UniProtKB-ARBA"/>
</dbReference>
<dbReference type="Proteomes" id="UP000789595">
    <property type="component" value="Unassembled WGS sequence"/>
</dbReference>
<evidence type="ECO:0000313" key="9">
    <source>
        <dbReference type="EMBL" id="CAH0364754.1"/>
    </source>
</evidence>
<feature type="transmembrane region" description="Helical" evidence="8">
    <location>
        <begin position="99"/>
        <end position="122"/>
    </location>
</feature>
<proteinExistence type="inferred from homology"/>
<comment type="similarity">
    <text evidence="7 8">Belongs to the SFT2 family.</text>
</comment>
<dbReference type="EMBL" id="CAKKNE010000001">
    <property type="protein sequence ID" value="CAH0364754.1"/>
    <property type="molecule type" value="Genomic_DNA"/>
</dbReference>
<keyword evidence="6 8" id="KW-0472">Membrane</keyword>
<evidence type="ECO:0000256" key="3">
    <source>
        <dbReference type="ARBA" id="ARBA00022692"/>
    </source>
</evidence>
<accession>A0A8J2SBV7</accession>
<dbReference type="InterPro" id="IPR011691">
    <property type="entry name" value="Vesicle_transpt_SFT2"/>
</dbReference>
<evidence type="ECO:0000256" key="1">
    <source>
        <dbReference type="ARBA" id="ARBA00004141"/>
    </source>
</evidence>
<dbReference type="GO" id="GO:0015031">
    <property type="term" value="P:protein transport"/>
    <property type="evidence" value="ECO:0007669"/>
    <property type="project" value="UniProtKB-KW"/>
</dbReference>
<dbReference type="PANTHER" id="PTHR23137:SF6">
    <property type="entry name" value="VESICLE TRANSPORT PROTEIN"/>
    <property type="match status" value="1"/>
</dbReference>
<evidence type="ECO:0000256" key="2">
    <source>
        <dbReference type="ARBA" id="ARBA00022448"/>
    </source>
</evidence>
<sequence length="217" mass="23628">MSRLFGSSEPKPRSYADRARDGLASLGQKASDAQFEAEGLLGLRPKTAEEQLYEACCPSLSYQTRLIGFCLCMVASFVLALFASFMMRRLIWRGDAAPFAIAYTLDNVVAILGSMFMAGPTAQLKTMCAPKRRVSTTIYVLALALTLFFAFATQVPDGARFGCILASLFIQWLALMWYTLSYVPFAHDYICSCLPLCCADCCGVSSSASKGGYEGIV</sequence>
<dbReference type="PANTHER" id="PTHR23137">
    <property type="entry name" value="VESICLE TRANSPORT PROTEIN-RELATED"/>
    <property type="match status" value="1"/>
</dbReference>
<evidence type="ECO:0000256" key="5">
    <source>
        <dbReference type="ARBA" id="ARBA00022989"/>
    </source>
</evidence>
<reference evidence="9" key="1">
    <citation type="submission" date="2021-11" db="EMBL/GenBank/DDBJ databases">
        <authorList>
            <consortium name="Genoscope - CEA"/>
            <person name="William W."/>
        </authorList>
    </citation>
    <scope>NUCLEOTIDE SEQUENCE</scope>
</reference>
<evidence type="ECO:0000256" key="4">
    <source>
        <dbReference type="ARBA" id="ARBA00022927"/>
    </source>
</evidence>
<feature type="transmembrane region" description="Helical" evidence="8">
    <location>
        <begin position="134"/>
        <end position="153"/>
    </location>
</feature>
<dbReference type="AlphaFoldDB" id="A0A8J2SBV7"/>
<dbReference type="Pfam" id="PF04178">
    <property type="entry name" value="Got1"/>
    <property type="match status" value="1"/>
</dbReference>
<name>A0A8J2SBV7_9STRA</name>
<keyword evidence="3 8" id="KW-0812">Transmembrane</keyword>
<evidence type="ECO:0000256" key="8">
    <source>
        <dbReference type="RuleBase" id="RU363111"/>
    </source>
</evidence>
<keyword evidence="10" id="KW-1185">Reference proteome</keyword>
<keyword evidence="4 8" id="KW-0653">Protein transport</keyword>
<dbReference type="InterPro" id="IPR007305">
    <property type="entry name" value="Vesicle_transpt_Got1/SFT2"/>
</dbReference>
<keyword evidence="5 8" id="KW-1133">Transmembrane helix</keyword>
<comment type="subcellular location">
    <subcellularLocation>
        <location evidence="1 8">Membrane</location>
        <topology evidence="1 8">Multi-pass membrane protein</topology>
    </subcellularLocation>
</comment>
<dbReference type="GO" id="GO:0016020">
    <property type="term" value="C:membrane"/>
    <property type="evidence" value="ECO:0007669"/>
    <property type="project" value="UniProtKB-SubCell"/>
</dbReference>